<organism evidence="2">
    <name type="scientific">Tanacetum cinerariifolium</name>
    <name type="common">Dalmatian daisy</name>
    <name type="synonym">Chrysanthemum cinerariifolium</name>
    <dbReference type="NCBI Taxonomy" id="118510"/>
    <lineage>
        <taxon>Eukaryota</taxon>
        <taxon>Viridiplantae</taxon>
        <taxon>Streptophyta</taxon>
        <taxon>Embryophyta</taxon>
        <taxon>Tracheophyta</taxon>
        <taxon>Spermatophyta</taxon>
        <taxon>Magnoliopsida</taxon>
        <taxon>eudicotyledons</taxon>
        <taxon>Gunneridae</taxon>
        <taxon>Pentapetalae</taxon>
        <taxon>asterids</taxon>
        <taxon>campanulids</taxon>
        <taxon>Asterales</taxon>
        <taxon>Asteraceae</taxon>
        <taxon>Asteroideae</taxon>
        <taxon>Anthemideae</taxon>
        <taxon>Anthemidinae</taxon>
        <taxon>Tanacetum</taxon>
    </lineage>
</organism>
<evidence type="ECO:0000256" key="1">
    <source>
        <dbReference type="SAM" id="MobiDB-lite"/>
    </source>
</evidence>
<accession>A0A699I328</accession>
<comment type="caution">
    <text evidence="2">The sequence shown here is derived from an EMBL/GenBank/DDBJ whole genome shotgun (WGS) entry which is preliminary data.</text>
</comment>
<evidence type="ECO:0008006" key="3">
    <source>
        <dbReference type="Google" id="ProtNLM"/>
    </source>
</evidence>
<dbReference type="AlphaFoldDB" id="A0A699I328"/>
<protein>
    <recommendedName>
        <fullName evidence="3">Reverse transcriptase domain-containing protein</fullName>
    </recommendedName>
</protein>
<sequence>MAIALCSSSAKDLDTTDAQDDRALKRARVTLFRDRRYHLHTVLLIESKARHDWQAWSQSMNCNRVVHTELLACQAKHDYDRFVELVHTARDPELTRDPKPQDAPTDAEYEANRSKNGDDSHDSGSNERRLMPVARECTTSDFLKCRPLNFKGTEGVRMFLKESDEVEKYVGGLPDMIQGSCAPKCTNCKTNGHLALDYRNQPPAANNQRALRANQRVLSERTSQGTSLQDLPKIEQTVNEQLEAEVLTRSSNSSKTSYRNLYKALVEAYESNKIILDTYGDTVTLKRRRDDDADKDEEPFTGPNQGSKRRIEEKEPESASAPKEKATKSAGKSTHRSNLNRRRQASLLHQRSQCRLPLRWKIPHIQSLKQVLMINQL</sequence>
<evidence type="ECO:0000313" key="2">
    <source>
        <dbReference type="EMBL" id="GEZ07850.1"/>
    </source>
</evidence>
<name>A0A699I328_TANCI</name>
<feature type="compositionally biased region" description="Basic residues" evidence="1">
    <location>
        <begin position="333"/>
        <end position="344"/>
    </location>
</feature>
<gene>
    <name evidence="2" type="ORF">Tci_479823</name>
</gene>
<dbReference type="EMBL" id="BKCJ010238590">
    <property type="protein sequence ID" value="GEZ07850.1"/>
    <property type="molecule type" value="Genomic_DNA"/>
</dbReference>
<feature type="compositionally biased region" description="Basic and acidic residues" evidence="1">
    <location>
        <begin position="90"/>
        <end position="100"/>
    </location>
</feature>
<reference evidence="2" key="1">
    <citation type="journal article" date="2019" name="Sci. Rep.">
        <title>Draft genome of Tanacetum cinerariifolium, the natural source of mosquito coil.</title>
        <authorList>
            <person name="Yamashiro T."/>
            <person name="Shiraishi A."/>
            <person name="Satake H."/>
            <person name="Nakayama K."/>
        </authorList>
    </citation>
    <scope>NUCLEOTIDE SEQUENCE</scope>
</reference>
<proteinExistence type="predicted"/>
<feature type="compositionally biased region" description="Basic and acidic residues" evidence="1">
    <location>
        <begin position="110"/>
        <end position="130"/>
    </location>
</feature>
<feature type="region of interest" description="Disordered" evidence="1">
    <location>
        <begin position="288"/>
        <end position="350"/>
    </location>
</feature>
<feature type="compositionally biased region" description="Basic and acidic residues" evidence="1">
    <location>
        <begin position="309"/>
        <end position="327"/>
    </location>
</feature>
<feature type="region of interest" description="Disordered" evidence="1">
    <location>
        <begin position="90"/>
        <end position="130"/>
    </location>
</feature>